<evidence type="ECO:0000313" key="4">
    <source>
        <dbReference type="EMBL" id="SMC71281.1"/>
    </source>
</evidence>
<organism evidence="4 5">
    <name type="scientific">Fulvimarina manganoxydans</name>
    <dbReference type="NCBI Taxonomy" id="937218"/>
    <lineage>
        <taxon>Bacteria</taxon>
        <taxon>Pseudomonadati</taxon>
        <taxon>Pseudomonadota</taxon>
        <taxon>Alphaproteobacteria</taxon>
        <taxon>Hyphomicrobiales</taxon>
        <taxon>Aurantimonadaceae</taxon>
        <taxon>Fulvimarina</taxon>
    </lineage>
</organism>
<feature type="signal peptide" evidence="2">
    <location>
        <begin position="1"/>
        <end position="30"/>
    </location>
</feature>
<sequence length="361" mass="38974">MTTATTRKTLLSLAAAAGVSLSAVAMPAFAQDQSMPGEGVTVIPLKSSIAEETFQTLLVSKALEELGYDVEDIKELEYPAAYVAIANGDGTFMADSWDPLHADFFSAAGGTDKLYREGVYSPGALQGYLIDKKTAEEHDITNLGQLKDPEIAKLFDTDGDGKADLTGCTPGWGCEKVIEHQLDAFELRDTVTHNQGSYSAIIADTIARFKEGEPVLYYTWTPYWVSGVMVPGKDVTWLNVPFSSLPGERSDVDTSLPDGSNYGFEANDQKIAANKQFAEDHPDAAKLFEIMQVSANDISAENLLMQQGQDSDEDIERHADAWIKAHQELWNGWLDEARAAAQDSADAGSTGEVEEGNASAG</sequence>
<keyword evidence="2" id="KW-0732">Signal</keyword>
<dbReference type="PROSITE" id="PS51318">
    <property type="entry name" value="TAT"/>
    <property type="match status" value="1"/>
</dbReference>
<accession>A0A1W2BEM9</accession>
<dbReference type="NCBIfam" id="NF008334">
    <property type="entry name" value="PRK11119.1"/>
    <property type="match status" value="1"/>
</dbReference>
<evidence type="ECO:0000259" key="3">
    <source>
        <dbReference type="Pfam" id="PF04069"/>
    </source>
</evidence>
<keyword evidence="5" id="KW-1185">Reference proteome</keyword>
<evidence type="ECO:0000256" key="2">
    <source>
        <dbReference type="SAM" id="SignalP"/>
    </source>
</evidence>
<dbReference type="OrthoDB" id="9786266at2"/>
<dbReference type="GO" id="GO:0043190">
    <property type="term" value="C:ATP-binding cassette (ABC) transporter complex"/>
    <property type="evidence" value="ECO:0007669"/>
    <property type="project" value="InterPro"/>
</dbReference>
<dbReference type="SUPFAM" id="SSF53850">
    <property type="entry name" value="Periplasmic binding protein-like II"/>
    <property type="match status" value="1"/>
</dbReference>
<dbReference type="Pfam" id="PF04069">
    <property type="entry name" value="OpuAC"/>
    <property type="match status" value="1"/>
</dbReference>
<evidence type="ECO:0000256" key="1">
    <source>
        <dbReference type="SAM" id="MobiDB-lite"/>
    </source>
</evidence>
<evidence type="ECO:0000313" key="5">
    <source>
        <dbReference type="Proteomes" id="UP000192656"/>
    </source>
</evidence>
<reference evidence="4 5" key="1">
    <citation type="submission" date="2017-04" db="EMBL/GenBank/DDBJ databases">
        <authorList>
            <person name="Afonso C.L."/>
            <person name="Miller P.J."/>
            <person name="Scott M.A."/>
            <person name="Spackman E."/>
            <person name="Goraichik I."/>
            <person name="Dimitrov K.M."/>
            <person name="Suarez D.L."/>
            <person name="Swayne D.E."/>
        </authorList>
    </citation>
    <scope>NUCLEOTIDE SEQUENCE [LARGE SCALE GENOMIC DNA]</scope>
    <source>
        <strain evidence="4 5">CGMCC 1.10972</strain>
    </source>
</reference>
<dbReference type="STRING" id="937218.SAMN06297251_106106"/>
<dbReference type="GO" id="GO:0022857">
    <property type="term" value="F:transmembrane transporter activity"/>
    <property type="evidence" value="ECO:0007669"/>
    <property type="project" value="InterPro"/>
</dbReference>
<gene>
    <name evidence="4" type="ORF">SAMN06297251_106106</name>
</gene>
<dbReference type="InterPro" id="IPR007210">
    <property type="entry name" value="ABC_Gly_betaine_transp_sub-bd"/>
</dbReference>
<dbReference type="Gene3D" id="3.40.190.10">
    <property type="entry name" value="Periplasmic binding protein-like II"/>
    <property type="match status" value="1"/>
</dbReference>
<dbReference type="RefSeq" id="WP_084409832.1">
    <property type="nucleotide sequence ID" value="NZ_FWXR01000006.1"/>
</dbReference>
<dbReference type="EMBL" id="FWXR01000006">
    <property type="protein sequence ID" value="SMC71281.1"/>
    <property type="molecule type" value="Genomic_DNA"/>
</dbReference>
<dbReference type="Proteomes" id="UP000192656">
    <property type="component" value="Unassembled WGS sequence"/>
</dbReference>
<feature type="domain" description="ABC-type glycine betaine transport system substrate-binding" evidence="3">
    <location>
        <begin position="47"/>
        <end position="324"/>
    </location>
</feature>
<protein>
    <submittedName>
        <fullName evidence="4">Glycine betaine/proline transport system substrate-binding protein</fullName>
    </submittedName>
</protein>
<dbReference type="InterPro" id="IPR006311">
    <property type="entry name" value="TAT_signal"/>
</dbReference>
<feature type="region of interest" description="Disordered" evidence="1">
    <location>
        <begin position="339"/>
        <end position="361"/>
    </location>
</feature>
<dbReference type="CDD" id="cd13638">
    <property type="entry name" value="PBP2_EcProx_like"/>
    <property type="match status" value="1"/>
</dbReference>
<proteinExistence type="predicted"/>
<name>A0A1W2BEM9_9HYPH</name>
<dbReference type="Gene3D" id="3.40.190.100">
    <property type="entry name" value="Glycine betaine-binding periplasmic protein, domain 2"/>
    <property type="match status" value="1"/>
</dbReference>
<dbReference type="AlphaFoldDB" id="A0A1W2BEM9"/>
<feature type="chain" id="PRO_5013003772" evidence="2">
    <location>
        <begin position="31"/>
        <end position="361"/>
    </location>
</feature>